<dbReference type="GO" id="GO:0003677">
    <property type="term" value="F:DNA binding"/>
    <property type="evidence" value="ECO:0007669"/>
    <property type="project" value="InterPro"/>
</dbReference>
<reference evidence="2" key="1">
    <citation type="submission" date="2021-01" db="EMBL/GenBank/DDBJ databases">
        <title>Whole genome shotgun sequence of Planobispora rosea NBRC 15558.</title>
        <authorList>
            <person name="Komaki H."/>
            <person name="Tamura T."/>
        </authorList>
    </citation>
    <scope>NUCLEOTIDE SEQUENCE</scope>
    <source>
        <strain evidence="2">NBRC 15558</strain>
    </source>
</reference>
<accession>A0A8J3S1U3</accession>
<dbReference type="PROSITE" id="PS50943">
    <property type="entry name" value="HTH_CROC1"/>
    <property type="match status" value="1"/>
</dbReference>
<dbReference type="InterPro" id="IPR001387">
    <property type="entry name" value="Cro/C1-type_HTH"/>
</dbReference>
<keyword evidence="3" id="KW-1185">Reference proteome</keyword>
<dbReference type="EMBL" id="BOOI01000021">
    <property type="protein sequence ID" value="GIH84237.1"/>
    <property type="molecule type" value="Genomic_DNA"/>
</dbReference>
<dbReference type="AlphaFoldDB" id="A0A8J3S1U3"/>
<evidence type="ECO:0000259" key="1">
    <source>
        <dbReference type="PROSITE" id="PS50943"/>
    </source>
</evidence>
<feature type="domain" description="HTH cro/C1-type" evidence="1">
    <location>
        <begin position="18"/>
        <end position="72"/>
    </location>
</feature>
<dbReference type="Pfam" id="PF19054">
    <property type="entry name" value="DUF5753"/>
    <property type="match status" value="1"/>
</dbReference>
<sequence>MARDVSPTVSRRRLAAELRRLREDAHLTGGQVAKALGWSTSKISRIENAQVGAQKDDVATLVSHYGVSEEWRDLLLELSRESEEKGWWEDYADVLSESYSTYIGLEAGASELVTWQGLVVPGLLQTAAYARATMRTTSLFLPALPGKAARLVHVRMRRQRLLDEDPPLRFTALIDEAILRRRFGTAETMQQQLRHILKIAEFPHVVIRVLPLHVNHPSLPSSFVLLKFPERERLGRLHGDVLYLENALDATFEEGEETTYGFDMFFQQMVEESLSPEESLALIAEEARLADPGGNDS</sequence>
<dbReference type="RefSeq" id="WP_068920771.1">
    <property type="nucleotide sequence ID" value="NZ_BMQP01000024.1"/>
</dbReference>
<name>A0A8J3S1U3_PLARO</name>
<dbReference type="InterPro" id="IPR010982">
    <property type="entry name" value="Lambda_DNA-bd_dom_sf"/>
</dbReference>
<evidence type="ECO:0000313" key="2">
    <source>
        <dbReference type="EMBL" id="GIH84237.1"/>
    </source>
</evidence>
<organism evidence="2 3">
    <name type="scientific">Planobispora rosea</name>
    <dbReference type="NCBI Taxonomy" id="35762"/>
    <lineage>
        <taxon>Bacteria</taxon>
        <taxon>Bacillati</taxon>
        <taxon>Actinomycetota</taxon>
        <taxon>Actinomycetes</taxon>
        <taxon>Streptosporangiales</taxon>
        <taxon>Streptosporangiaceae</taxon>
        <taxon>Planobispora</taxon>
    </lineage>
</organism>
<evidence type="ECO:0000313" key="3">
    <source>
        <dbReference type="Proteomes" id="UP000655044"/>
    </source>
</evidence>
<proteinExistence type="predicted"/>
<dbReference type="InterPro" id="IPR043917">
    <property type="entry name" value="DUF5753"/>
</dbReference>
<dbReference type="Gene3D" id="1.10.260.40">
    <property type="entry name" value="lambda repressor-like DNA-binding domains"/>
    <property type="match status" value="1"/>
</dbReference>
<dbReference type="Pfam" id="PF13560">
    <property type="entry name" value="HTH_31"/>
    <property type="match status" value="1"/>
</dbReference>
<dbReference type="SMART" id="SM00530">
    <property type="entry name" value="HTH_XRE"/>
    <property type="match status" value="1"/>
</dbReference>
<gene>
    <name evidence="2" type="ORF">Pro02_26450</name>
</gene>
<comment type="caution">
    <text evidence="2">The sequence shown here is derived from an EMBL/GenBank/DDBJ whole genome shotgun (WGS) entry which is preliminary data.</text>
</comment>
<protein>
    <submittedName>
        <fullName evidence="2">Transcriptional regulator</fullName>
    </submittedName>
</protein>
<dbReference type="OrthoDB" id="5177725at2"/>
<dbReference type="SUPFAM" id="SSF47413">
    <property type="entry name" value="lambda repressor-like DNA-binding domains"/>
    <property type="match status" value="1"/>
</dbReference>
<dbReference type="Proteomes" id="UP000655044">
    <property type="component" value="Unassembled WGS sequence"/>
</dbReference>
<dbReference type="CDD" id="cd00093">
    <property type="entry name" value="HTH_XRE"/>
    <property type="match status" value="1"/>
</dbReference>